<dbReference type="PATRIC" id="fig|1379910.4.peg.376"/>
<gene>
    <name evidence="3" type="primary">rpsP</name>
    <name evidence="5" type="ORF">TH63_01790</name>
</gene>
<feature type="region of interest" description="Disordered" evidence="4">
    <location>
        <begin position="148"/>
        <end position="190"/>
    </location>
</feature>
<dbReference type="GO" id="GO:0005737">
    <property type="term" value="C:cytoplasm"/>
    <property type="evidence" value="ECO:0007669"/>
    <property type="project" value="UniProtKB-ARBA"/>
</dbReference>
<dbReference type="GO" id="GO:0006412">
    <property type="term" value="P:translation"/>
    <property type="evidence" value="ECO:0007669"/>
    <property type="project" value="UniProtKB-UniRule"/>
</dbReference>
<dbReference type="STRING" id="1379910.TH63_01790"/>
<evidence type="ECO:0000256" key="4">
    <source>
        <dbReference type="SAM" id="MobiDB-lite"/>
    </source>
</evidence>
<proteinExistence type="inferred from homology"/>
<evidence type="ECO:0000256" key="2">
    <source>
        <dbReference type="ARBA" id="ARBA00023274"/>
    </source>
</evidence>
<dbReference type="Pfam" id="PF00886">
    <property type="entry name" value="Ribosomal_S16"/>
    <property type="match status" value="1"/>
</dbReference>
<dbReference type="RefSeq" id="WP_048919421.1">
    <property type="nucleotide sequence ID" value="NZ_CP010777.1"/>
</dbReference>
<accession>A0A0H4VLL5</accession>
<dbReference type="Gene3D" id="3.30.1320.10">
    <property type="match status" value="1"/>
</dbReference>
<dbReference type="EMBL" id="CP010777">
    <property type="protein sequence ID" value="AKQ44644.1"/>
    <property type="molecule type" value="Genomic_DNA"/>
</dbReference>
<dbReference type="GO" id="GO:0003735">
    <property type="term" value="F:structural constituent of ribosome"/>
    <property type="evidence" value="ECO:0007669"/>
    <property type="project" value="InterPro"/>
</dbReference>
<keyword evidence="1 3" id="KW-0689">Ribosomal protein</keyword>
<sequence length="190" mass="20479">MAVKIRLARRGRKKAAMYDIVVADARSPRDGRFIEKLGTYNPLTNPATINFNEDKALDWVLKGAQPTDTVKAMLSYTGVMFRKHLQIGVAKGAITQDVADARYQEWKAAKDAKITGKVEKLGTEKSAKQKAALEAESKVNAARAEAIRLKNTPEPEAVVEEEAPVAAAEGEATEGEAEAPAADATEEAQA</sequence>
<dbReference type="AlphaFoldDB" id="A0A0H4VLL5"/>
<dbReference type="SUPFAM" id="SSF54565">
    <property type="entry name" value="Ribosomal protein S16"/>
    <property type="match status" value="1"/>
</dbReference>
<dbReference type="InterPro" id="IPR023803">
    <property type="entry name" value="Ribosomal_bS16_dom_sf"/>
</dbReference>
<evidence type="ECO:0000256" key="1">
    <source>
        <dbReference type="ARBA" id="ARBA00022980"/>
    </source>
</evidence>
<name>A0A0H4VLL5_9BACT</name>
<dbReference type="Proteomes" id="UP000036458">
    <property type="component" value="Chromosome"/>
</dbReference>
<reference evidence="5 6" key="1">
    <citation type="submission" date="2015-01" db="EMBL/GenBank/DDBJ databases">
        <title>Rufibacter sp./DG31D/ whole genome sequencing.</title>
        <authorList>
            <person name="Kim M.K."/>
            <person name="Srinivasan S."/>
            <person name="Lee J.-J."/>
        </authorList>
    </citation>
    <scope>NUCLEOTIDE SEQUENCE [LARGE SCALE GENOMIC DNA]</scope>
    <source>
        <strain evidence="5 6">DG31D</strain>
    </source>
</reference>
<dbReference type="NCBIfam" id="NF011094">
    <property type="entry name" value="PRK14521.1"/>
    <property type="match status" value="1"/>
</dbReference>
<evidence type="ECO:0000313" key="6">
    <source>
        <dbReference type="Proteomes" id="UP000036458"/>
    </source>
</evidence>
<evidence type="ECO:0000256" key="3">
    <source>
        <dbReference type="HAMAP-Rule" id="MF_00385"/>
    </source>
</evidence>
<dbReference type="KEGG" id="ruf:TH63_01790"/>
<dbReference type="OrthoDB" id="9807878at2"/>
<dbReference type="InterPro" id="IPR020592">
    <property type="entry name" value="Ribosomal_bS16_CS"/>
</dbReference>
<dbReference type="PANTHER" id="PTHR12919">
    <property type="entry name" value="30S RIBOSOMAL PROTEIN S16"/>
    <property type="match status" value="1"/>
</dbReference>
<dbReference type="PROSITE" id="PS00732">
    <property type="entry name" value="RIBOSOMAL_S16"/>
    <property type="match status" value="1"/>
</dbReference>
<dbReference type="InterPro" id="IPR000307">
    <property type="entry name" value="Ribosomal_bS16"/>
</dbReference>
<comment type="similarity">
    <text evidence="3">Belongs to the bacterial ribosomal protein bS16 family.</text>
</comment>
<protein>
    <recommendedName>
        <fullName evidence="3">Small ribosomal subunit protein bS16</fullName>
    </recommendedName>
</protein>
<dbReference type="HAMAP" id="MF_00385">
    <property type="entry name" value="Ribosomal_bS16"/>
    <property type="match status" value="1"/>
</dbReference>
<evidence type="ECO:0000313" key="5">
    <source>
        <dbReference type="EMBL" id="AKQ44644.1"/>
    </source>
</evidence>
<dbReference type="GO" id="GO:0015935">
    <property type="term" value="C:small ribosomal subunit"/>
    <property type="evidence" value="ECO:0007669"/>
    <property type="project" value="TreeGrafter"/>
</dbReference>
<keyword evidence="2 3" id="KW-0687">Ribonucleoprotein</keyword>
<organism evidence="5 6">
    <name type="scientific">Rufibacter radiotolerans</name>
    <dbReference type="NCBI Taxonomy" id="1379910"/>
    <lineage>
        <taxon>Bacteria</taxon>
        <taxon>Pseudomonadati</taxon>
        <taxon>Bacteroidota</taxon>
        <taxon>Cytophagia</taxon>
        <taxon>Cytophagales</taxon>
        <taxon>Hymenobacteraceae</taxon>
        <taxon>Rufibacter</taxon>
    </lineage>
</organism>
<dbReference type="NCBIfam" id="TIGR00002">
    <property type="entry name" value="S16"/>
    <property type="match status" value="1"/>
</dbReference>
<dbReference type="PANTHER" id="PTHR12919:SF20">
    <property type="entry name" value="SMALL RIBOSOMAL SUBUNIT PROTEIN BS16M"/>
    <property type="match status" value="1"/>
</dbReference>
<keyword evidence="6" id="KW-1185">Reference proteome</keyword>